<dbReference type="Gene3D" id="3.30.465.10">
    <property type="match status" value="2"/>
</dbReference>
<evidence type="ECO:0000256" key="2">
    <source>
        <dbReference type="ARBA" id="ARBA00023002"/>
    </source>
</evidence>
<dbReference type="PANTHER" id="PTHR13878">
    <property type="entry name" value="GULONOLACTONE OXIDASE"/>
    <property type="match status" value="1"/>
</dbReference>
<dbReference type="Proteomes" id="UP001056384">
    <property type="component" value="Chromosome 1"/>
</dbReference>
<feature type="chain" id="PRO_5040343851" evidence="3">
    <location>
        <begin position="22"/>
        <end position="283"/>
    </location>
</feature>
<dbReference type="PANTHER" id="PTHR13878:SF91">
    <property type="entry name" value="FAD BINDING DOMAIN PROTEIN (AFU_ORTHOLOGUE AFUA_6G12070)-RELATED"/>
    <property type="match status" value="1"/>
</dbReference>
<sequence>MPSSLMPLGVLLSAASQVVLATSQGPSCKCLPSDDCWPSSADWAALNSTIDGQLIQGQPPASVCYPDEPNYNVAACQDILDSSWTSSAWHAANPVSIDGPDPQQGCYPIYGNGTDTIGNPLAGEQGCATWAYPAYVVNATKEEYIQAGVRFASKHNLRLNVKDTGHGSQHSQTPGSLSIWTHALQDVEFIENFVPTGSKNDTSAGRLAMRFGAGMQDRTAFEAAAEHDVVVGGLLVVDIEARVVTASGDLVIANEAQNCDLLWGIRGGGHGLAGVITSLTVKA</sequence>
<comment type="similarity">
    <text evidence="1">Belongs to the oxygen-dependent FAD-linked oxidoreductase family.</text>
</comment>
<organism evidence="4 5">
    <name type="scientific">Septoria linicola</name>
    <dbReference type="NCBI Taxonomy" id="215465"/>
    <lineage>
        <taxon>Eukaryota</taxon>
        <taxon>Fungi</taxon>
        <taxon>Dikarya</taxon>
        <taxon>Ascomycota</taxon>
        <taxon>Pezizomycotina</taxon>
        <taxon>Dothideomycetes</taxon>
        <taxon>Dothideomycetidae</taxon>
        <taxon>Mycosphaerellales</taxon>
        <taxon>Mycosphaerellaceae</taxon>
        <taxon>Septoria</taxon>
    </lineage>
</organism>
<evidence type="ECO:0000313" key="4">
    <source>
        <dbReference type="EMBL" id="USW48726.1"/>
    </source>
</evidence>
<dbReference type="AlphaFoldDB" id="A0A9Q9AML6"/>
<dbReference type="InterPro" id="IPR016169">
    <property type="entry name" value="FAD-bd_PCMH_sub2"/>
</dbReference>
<gene>
    <name evidence="4" type="ORF">Slin15195_G020450</name>
</gene>
<evidence type="ECO:0000256" key="1">
    <source>
        <dbReference type="ARBA" id="ARBA00005466"/>
    </source>
</evidence>
<keyword evidence="3" id="KW-0732">Signal</keyword>
<evidence type="ECO:0000256" key="3">
    <source>
        <dbReference type="SAM" id="SignalP"/>
    </source>
</evidence>
<keyword evidence="2" id="KW-0560">Oxidoreductase</keyword>
<dbReference type="GO" id="GO:0050660">
    <property type="term" value="F:flavin adenine dinucleotide binding"/>
    <property type="evidence" value="ECO:0007669"/>
    <property type="project" value="InterPro"/>
</dbReference>
<dbReference type="SUPFAM" id="SSF56176">
    <property type="entry name" value="FAD-binding/transporter-associated domain-like"/>
    <property type="match status" value="1"/>
</dbReference>
<reference evidence="4" key="1">
    <citation type="submission" date="2022-06" db="EMBL/GenBank/DDBJ databases">
        <title>Complete genome sequences of two strains of the flax pathogen Septoria linicola.</title>
        <authorList>
            <person name="Lapalu N."/>
            <person name="Simon A."/>
            <person name="Demenou B."/>
            <person name="Paumier D."/>
            <person name="Guillot M.-P."/>
            <person name="Gout L."/>
            <person name="Valade R."/>
        </authorList>
    </citation>
    <scope>NUCLEOTIDE SEQUENCE</scope>
    <source>
        <strain evidence="4">SE15195</strain>
    </source>
</reference>
<dbReference type="InterPro" id="IPR036318">
    <property type="entry name" value="FAD-bd_PCMH-like_sf"/>
</dbReference>
<accession>A0A9Q9AML6</accession>
<dbReference type="GO" id="GO:0016491">
    <property type="term" value="F:oxidoreductase activity"/>
    <property type="evidence" value="ECO:0007669"/>
    <property type="project" value="UniProtKB-KW"/>
</dbReference>
<dbReference type="InterPro" id="IPR050432">
    <property type="entry name" value="FAD-linked_Oxidoreductases_BP"/>
</dbReference>
<protein>
    <submittedName>
        <fullName evidence="4">FAD-binding, type PCMH, subdomain 2, FAD-binding, type PCMH-like superfamily</fullName>
    </submittedName>
</protein>
<feature type="signal peptide" evidence="3">
    <location>
        <begin position="1"/>
        <end position="21"/>
    </location>
</feature>
<proteinExistence type="inferred from homology"/>
<dbReference type="OrthoDB" id="9983560at2759"/>
<name>A0A9Q9AML6_9PEZI</name>
<keyword evidence="5" id="KW-1185">Reference proteome</keyword>
<dbReference type="EMBL" id="CP099418">
    <property type="protein sequence ID" value="USW48726.1"/>
    <property type="molecule type" value="Genomic_DNA"/>
</dbReference>
<evidence type="ECO:0000313" key="5">
    <source>
        <dbReference type="Proteomes" id="UP001056384"/>
    </source>
</evidence>